<keyword evidence="5 10" id="KW-0812">Transmembrane</keyword>
<dbReference type="Proteomes" id="UP000823388">
    <property type="component" value="Chromosome 2N"/>
</dbReference>
<feature type="domain" description="K+ potassium transporter integral membrane" evidence="12">
    <location>
        <begin position="81"/>
        <end position="587"/>
    </location>
</feature>
<keyword evidence="6 10" id="KW-0630">Potassium</keyword>
<feature type="transmembrane region" description="Helical" evidence="10">
    <location>
        <begin position="496"/>
        <end position="517"/>
    </location>
</feature>
<dbReference type="InterPro" id="IPR053951">
    <property type="entry name" value="K_trans_N"/>
</dbReference>
<comment type="function">
    <text evidence="10">Potassium transporter.</text>
</comment>
<evidence type="ECO:0000256" key="6">
    <source>
        <dbReference type="ARBA" id="ARBA00022958"/>
    </source>
</evidence>
<dbReference type="Pfam" id="PF22776">
    <property type="entry name" value="K_trans_C"/>
    <property type="match status" value="1"/>
</dbReference>
<dbReference type="AlphaFoldDB" id="A0A8T0VEG5"/>
<evidence type="ECO:0000256" key="4">
    <source>
        <dbReference type="ARBA" id="ARBA00022538"/>
    </source>
</evidence>
<feature type="domain" description="K+ potassium transporter C-terminal" evidence="13">
    <location>
        <begin position="601"/>
        <end position="677"/>
    </location>
</feature>
<dbReference type="InterPro" id="IPR053952">
    <property type="entry name" value="K_trans_C"/>
</dbReference>
<dbReference type="NCBIfam" id="TIGR00794">
    <property type="entry name" value="kup"/>
    <property type="match status" value="1"/>
</dbReference>
<feature type="transmembrane region" description="Helical" evidence="10">
    <location>
        <begin position="412"/>
        <end position="439"/>
    </location>
</feature>
<dbReference type="PANTHER" id="PTHR30540">
    <property type="entry name" value="OSMOTIC STRESS POTASSIUM TRANSPORTER"/>
    <property type="match status" value="1"/>
</dbReference>
<evidence type="ECO:0000313" key="14">
    <source>
        <dbReference type="EMBL" id="KAG2631153.1"/>
    </source>
</evidence>
<evidence type="ECO:0000256" key="9">
    <source>
        <dbReference type="ARBA" id="ARBA00023136"/>
    </source>
</evidence>
<dbReference type="GO" id="GO:0015079">
    <property type="term" value="F:potassium ion transmembrane transporter activity"/>
    <property type="evidence" value="ECO:0007669"/>
    <property type="project" value="UniProtKB-UniRule"/>
</dbReference>
<evidence type="ECO:0000259" key="13">
    <source>
        <dbReference type="Pfam" id="PF22776"/>
    </source>
</evidence>
<keyword evidence="8 10" id="KW-0406">Ion transport</keyword>
<feature type="transmembrane region" description="Helical" evidence="10">
    <location>
        <begin position="269"/>
        <end position="287"/>
    </location>
</feature>
<dbReference type="PANTHER" id="PTHR30540:SF24">
    <property type="entry name" value="POTASSIUM TRANSPORTER 22"/>
    <property type="match status" value="1"/>
</dbReference>
<comment type="similarity">
    <text evidence="2 10">Belongs to the HAK/KUP transporter (TC 2.A.72.3) family.</text>
</comment>
<feature type="transmembrane region" description="Helical" evidence="10">
    <location>
        <begin position="523"/>
        <end position="544"/>
    </location>
</feature>
<keyword evidence="4 10" id="KW-0633">Potassium transport</keyword>
<feature type="compositionally biased region" description="Low complexity" evidence="11">
    <location>
        <begin position="730"/>
        <end position="744"/>
    </location>
</feature>
<dbReference type="EMBL" id="CM029040">
    <property type="protein sequence ID" value="KAG2631153.1"/>
    <property type="molecule type" value="Genomic_DNA"/>
</dbReference>
<feature type="transmembrane region" description="Helical" evidence="10">
    <location>
        <begin position="342"/>
        <end position="360"/>
    </location>
</feature>
<feature type="transmembrane region" description="Helical" evidence="10">
    <location>
        <begin position="225"/>
        <end position="257"/>
    </location>
</feature>
<reference evidence="14" key="1">
    <citation type="submission" date="2020-05" db="EMBL/GenBank/DDBJ databases">
        <title>WGS assembly of Panicum virgatum.</title>
        <authorList>
            <person name="Lovell J.T."/>
            <person name="Jenkins J."/>
            <person name="Shu S."/>
            <person name="Juenger T.E."/>
            <person name="Schmutz J."/>
        </authorList>
    </citation>
    <scope>NUCLEOTIDE SEQUENCE</scope>
    <source>
        <strain evidence="14">AP13</strain>
    </source>
</reference>
<evidence type="ECO:0000256" key="5">
    <source>
        <dbReference type="ARBA" id="ARBA00022692"/>
    </source>
</evidence>
<organism evidence="14 15">
    <name type="scientific">Panicum virgatum</name>
    <name type="common">Blackwell switchgrass</name>
    <dbReference type="NCBI Taxonomy" id="38727"/>
    <lineage>
        <taxon>Eukaryota</taxon>
        <taxon>Viridiplantae</taxon>
        <taxon>Streptophyta</taxon>
        <taxon>Embryophyta</taxon>
        <taxon>Tracheophyta</taxon>
        <taxon>Spermatophyta</taxon>
        <taxon>Magnoliopsida</taxon>
        <taxon>Liliopsida</taxon>
        <taxon>Poales</taxon>
        <taxon>Poaceae</taxon>
        <taxon>PACMAD clade</taxon>
        <taxon>Panicoideae</taxon>
        <taxon>Panicodae</taxon>
        <taxon>Paniceae</taxon>
        <taxon>Panicinae</taxon>
        <taxon>Panicum</taxon>
        <taxon>Panicum sect. Hiantes</taxon>
    </lineage>
</organism>
<feature type="transmembrane region" description="Helical" evidence="10">
    <location>
        <begin position="464"/>
        <end position="484"/>
    </location>
</feature>
<comment type="caution">
    <text evidence="10">Lacks conserved residue(s) required for the propagation of feature annotation.</text>
</comment>
<keyword evidence="7 10" id="KW-1133">Transmembrane helix</keyword>
<feature type="transmembrane region" description="Helical" evidence="10">
    <location>
        <begin position="372"/>
        <end position="392"/>
    </location>
</feature>
<dbReference type="InterPro" id="IPR003855">
    <property type="entry name" value="K+_transporter"/>
</dbReference>
<comment type="caution">
    <text evidence="14">The sequence shown here is derived from an EMBL/GenBank/DDBJ whole genome shotgun (WGS) entry which is preliminary data.</text>
</comment>
<evidence type="ECO:0000256" key="2">
    <source>
        <dbReference type="ARBA" id="ARBA00008440"/>
    </source>
</evidence>
<keyword evidence="9 10" id="KW-0472">Membrane</keyword>
<protein>
    <recommendedName>
        <fullName evidence="10">Potassium transporter</fullName>
    </recommendedName>
</protein>
<feature type="transmembrane region" description="Helical" evidence="10">
    <location>
        <begin position="293"/>
        <end position="315"/>
    </location>
</feature>
<feature type="transmembrane region" description="Helical" evidence="10">
    <location>
        <begin position="551"/>
        <end position="570"/>
    </location>
</feature>
<evidence type="ECO:0000256" key="8">
    <source>
        <dbReference type="ARBA" id="ARBA00023065"/>
    </source>
</evidence>
<keyword evidence="15" id="KW-1185">Reference proteome</keyword>
<feature type="region of interest" description="Disordered" evidence="11">
    <location>
        <begin position="715"/>
        <end position="757"/>
    </location>
</feature>
<dbReference type="Pfam" id="PF02705">
    <property type="entry name" value="K_trans"/>
    <property type="match status" value="1"/>
</dbReference>
<name>A0A8T0VEG5_PANVG</name>
<gene>
    <name evidence="14" type="ORF">PVAP13_2NG005900</name>
</gene>
<evidence type="ECO:0000256" key="3">
    <source>
        <dbReference type="ARBA" id="ARBA00022448"/>
    </source>
</evidence>
<comment type="subcellular location">
    <subcellularLocation>
        <location evidence="1 10">Membrane</location>
        <topology evidence="1 10">Multi-pass membrane protein</topology>
    </subcellularLocation>
</comment>
<evidence type="ECO:0000259" key="12">
    <source>
        <dbReference type="Pfam" id="PF02705"/>
    </source>
</evidence>
<keyword evidence="3" id="KW-0813">Transport</keyword>
<evidence type="ECO:0000256" key="11">
    <source>
        <dbReference type="SAM" id="MobiDB-lite"/>
    </source>
</evidence>
<sequence length="757" mass="83381">MAQVQVQPAGATSTLLEMMMMKKPQASSCCSDDMADLERALEAAAPTTVPRQDSLYRDATRAAGGGNHDGQQDGWARTLRLAFQCVGVLYGDIGTSPLYVYSSTFTGGIRHTDDLLGVLSLIIYSFLLFTIIKYVYIALRANDDGDGGTLALYSLISRHAKVSLVPNHQAEDELMHINGDDEAVLAAKPSLRGSVRRRTVQLASPREQRAQWVKQLLETSKPVRISLFLLTVLATAMVITDACLTPAISVLSAVGGLKEKAPNLTTDQIVWITVAILVLLFAVQRFGTDKVGYLFAPVVLLWLLLIGGVGVYNLLRHDVGVLRAFNPKYIPDYFRRNGRDGWVSLGGVLLCFTGTEALFADLGYFSVRSIQLSFAFGLVPAVLLAYIGQAAFLRRYPDQVASTFYQSTPEALFWPTFVLALAASVIGSQAMISCAFATISHSQALGCFPRVKVLHTSRQYQGQVYIPEVNLLLALAACVVTLAAKTTAVIAEAHGICVILVMLITTLLLTLVMLLVWRVNAAWVALFFAVFAAAESAYLSSVLYRFAHGGYIPVAMSAPLVGVMVLWHYVHVRRYEYELERTVSHESVRELLARRDLVRAPGVGLFYTELVQGIPPVFPHLVEKIPSVHAVLLFVSVKHLPVPHVDAAERFLFRQVVAAGDGGRVFRCVARYGYRDPLEEARDFAGSLVERLQYYVRDVNLYGVEHQQAGARVSYPSSRCDSKRSGGGNMSMMMMRPPSRSCRGWGASTSRRRRRWR</sequence>
<evidence type="ECO:0000256" key="7">
    <source>
        <dbReference type="ARBA" id="ARBA00022989"/>
    </source>
</evidence>
<accession>A0A8T0VEG5</accession>
<dbReference type="GO" id="GO:0016020">
    <property type="term" value="C:membrane"/>
    <property type="evidence" value="ECO:0007669"/>
    <property type="project" value="UniProtKB-SubCell"/>
</dbReference>
<evidence type="ECO:0000313" key="15">
    <source>
        <dbReference type="Proteomes" id="UP000823388"/>
    </source>
</evidence>
<evidence type="ECO:0000256" key="1">
    <source>
        <dbReference type="ARBA" id="ARBA00004141"/>
    </source>
</evidence>
<evidence type="ECO:0000256" key="10">
    <source>
        <dbReference type="RuleBase" id="RU321113"/>
    </source>
</evidence>
<feature type="transmembrane region" description="Helical" evidence="10">
    <location>
        <begin position="115"/>
        <end position="137"/>
    </location>
</feature>
<proteinExistence type="inferred from homology"/>